<gene>
    <name evidence="3" type="ORF">MYCIT1_LOCUS25605</name>
</gene>
<feature type="non-terminal residue" evidence="3">
    <location>
        <position position="1"/>
    </location>
</feature>
<dbReference type="PANTHER" id="PTHR40465">
    <property type="entry name" value="CHROMOSOME 1, WHOLE GENOME SHOTGUN SEQUENCE"/>
    <property type="match status" value="1"/>
</dbReference>
<keyword evidence="1" id="KW-1133">Transmembrane helix</keyword>
<dbReference type="AlphaFoldDB" id="A0AAD2HJ76"/>
<feature type="domain" description="DUF6534" evidence="2">
    <location>
        <begin position="226"/>
        <end position="297"/>
    </location>
</feature>
<dbReference type="InterPro" id="IPR045339">
    <property type="entry name" value="DUF6534"/>
</dbReference>
<keyword evidence="1" id="KW-0812">Transmembrane</keyword>
<feature type="transmembrane region" description="Helical" evidence="1">
    <location>
        <begin position="12"/>
        <end position="37"/>
    </location>
</feature>
<dbReference type="EMBL" id="CAVNYO010000414">
    <property type="protein sequence ID" value="CAK5276936.1"/>
    <property type="molecule type" value="Genomic_DNA"/>
</dbReference>
<keyword evidence="1" id="KW-0472">Membrane</keyword>
<feature type="transmembrane region" description="Helical" evidence="1">
    <location>
        <begin position="178"/>
        <end position="198"/>
    </location>
</feature>
<evidence type="ECO:0000313" key="3">
    <source>
        <dbReference type="EMBL" id="CAK5276936.1"/>
    </source>
</evidence>
<organism evidence="3 4">
    <name type="scientific">Mycena citricolor</name>
    <dbReference type="NCBI Taxonomy" id="2018698"/>
    <lineage>
        <taxon>Eukaryota</taxon>
        <taxon>Fungi</taxon>
        <taxon>Dikarya</taxon>
        <taxon>Basidiomycota</taxon>
        <taxon>Agaricomycotina</taxon>
        <taxon>Agaricomycetes</taxon>
        <taxon>Agaricomycetidae</taxon>
        <taxon>Agaricales</taxon>
        <taxon>Marasmiineae</taxon>
        <taxon>Mycenaceae</taxon>
        <taxon>Mycena</taxon>
    </lineage>
</organism>
<reference evidence="3" key="1">
    <citation type="submission" date="2023-11" db="EMBL/GenBank/DDBJ databases">
        <authorList>
            <person name="De Vega J J."/>
            <person name="De Vega J J."/>
        </authorList>
    </citation>
    <scope>NUCLEOTIDE SEQUENCE</scope>
</reference>
<sequence length="299" mass="32978">TEATSFTLDNTLGALVLGLAASCFVYGMCVGVSLGSVRLTKAHHSLLTQVWTYYHRYLYDARRVSEADNILLGLKLMLIPSSLSTSFWSASLCELNLHCPKLQLTYFLPSSLLETVDQGFITHFAYYYTVTSAGKPLSMATGNMKWSPVLQQMIGNLVGITVKCVFAVRVYRFSQRNLWIPSLIVVLSLSQLCFSLWFTVKAFEMLSISAVFGLKIPATTSLALGVFTDITIAASLSFFLRRLRSGIARTDSLVRRLVRDAINIGILTSTVSLTTLLLFDLSGGNLVFGATYFLLSKRA</sequence>
<comment type="caution">
    <text evidence="3">The sequence shown here is derived from an EMBL/GenBank/DDBJ whole genome shotgun (WGS) entry which is preliminary data.</text>
</comment>
<accession>A0AAD2HJ76</accession>
<name>A0AAD2HJ76_9AGAR</name>
<evidence type="ECO:0000313" key="4">
    <source>
        <dbReference type="Proteomes" id="UP001295794"/>
    </source>
</evidence>
<evidence type="ECO:0000256" key="1">
    <source>
        <dbReference type="SAM" id="Phobius"/>
    </source>
</evidence>
<dbReference type="Pfam" id="PF20152">
    <property type="entry name" value="DUF6534"/>
    <property type="match status" value="1"/>
</dbReference>
<feature type="transmembrane region" description="Helical" evidence="1">
    <location>
        <begin position="261"/>
        <end position="279"/>
    </location>
</feature>
<keyword evidence="4" id="KW-1185">Reference proteome</keyword>
<feature type="transmembrane region" description="Helical" evidence="1">
    <location>
        <begin position="218"/>
        <end position="240"/>
    </location>
</feature>
<evidence type="ECO:0000259" key="2">
    <source>
        <dbReference type="Pfam" id="PF20152"/>
    </source>
</evidence>
<dbReference type="Proteomes" id="UP001295794">
    <property type="component" value="Unassembled WGS sequence"/>
</dbReference>
<proteinExistence type="predicted"/>
<protein>
    <recommendedName>
        <fullName evidence="2">DUF6534 domain-containing protein</fullName>
    </recommendedName>
</protein>
<dbReference type="PANTHER" id="PTHR40465:SF1">
    <property type="entry name" value="DUF6534 DOMAIN-CONTAINING PROTEIN"/>
    <property type="match status" value="1"/>
</dbReference>